<dbReference type="EMBL" id="JAQGEF010000003">
    <property type="protein sequence ID" value="MDA3613818.1"/>
    <property type="molecule type" value="Genomic_DNA"/>
</dbReference>
<evidence type="ECO:0000259" key="1">
    <source>
        <dbReference type="Pfam" id="PF24722"/>
    </source>
</evidence>
<dbReference type="Proteomes" id="UP001210231">
    <property type="component" value="Unassembled WGS sequence"/>
</dbReference>
<dbReference type="Pfam" id="PF24722">
    <property type="entry name" value="DUF7674"/>
    <property type="match status" value="1"/>
</dbReference>
<evidence type="ECO:0000313" key="2">
    <source>
        <dbReference type="EMBL" id="MDA3613818.1"/>
    </source>
</evidence>
<proteinExistence type="predicted"/>
<organism evidence="2 3">
    <name type="scientific">Polluticaenibacter yanchengensis</name>
    <dbReference type="NCBI Taxonomy" id="3014562"/>
    <lineage>
        <taxon>Bacteria</taxon>
        <taxon>Pseudomonadati</taxon>
        <taxon>Bacteroidota</taxon>
        <taxon>Chitinophagia</taxon>
        <taxon>Chitinophagales</taxon>
        <taxon>Chitinophagaceae</taxon>
        <taxon>Polluticaenibacter</taxon>
    </lineage>
</organism>
<reference evidence="2 3" key="1">
    <citation type="submission" date="2022-12" db="EMBL/GenBank/DDBJ databases">
        <title>Chitinophagaceae gen. sp. nov., a new member of the family Chitinophagaceae, isolated from soil in a chemical factory.</title>
        <authorList>
            <person name="Ke Z."/>
        </authorList>
    </citation>
    <scope>NUCLEOTIDE SEQUENCE [LARGE SCALE GENOMIC DNA]</scope>
    <source>
        <strain evidence="2 3">LY-5</strain>
    </source>
</reference>
<dbReference type="RefSeq" id="WP_407030148.1">
    <property type="nucleotide sequence ID" value="NZ_JAQGEF010000003.1"/>
</dbReference>
<protein>
    <recommendedName>
        <fullName evidence="1">DUF7674 domain-containing protein</fullName>
    </recommendedName>
</protein>
<dbReference type="InterPro" id="IPR056091">
    <property type="entry name" value="DUF7674"/>
</dbReference>
<evidence type="ECO:0000313" key="3">
    <source>
        <dbReference type="Proteomes" id="UP001210231"/>
    </source>
</evidence>
<keyword evidence="3" id="KW-1185">Reference proteome</keyword>
<accession>A0ABT4UG48</accession>
<sequence length="94" mass="10597">MDDKSAIQKIQQLTAKTLRAICGGEKKNVSDLYAQVEQLYGKGSSYTRSIISTTFILPLSQFLEMNDKAGKAYLNLLPTELNEEYRRQIYSTGV</sequence>
<name>A0ABT4UG48_9BACT</name>
<feature type="domain" description="DUF7674" evidence="1">
    <location>
        <begin position="10"/>
        <end position="90"/>
    </location>
</feature>
<comment type="caution">
    <text evidence="2">The sequence shown here is derived from an EMBL/GenBank/DDBJ whole genome shotgun (WGS) entry which is preliminary data.</text>
</comment>
<gene>
    <name evidence="2" type="ORF">O3P16_03280</name>
</gene>